<feature type="compositionally biased region" description="Low complexity" evidence="3">
    <location>
        <begin position="226"/>
        <end position="237"/>
    </location>
</feature>
<feature type="compositionally biased region" description="Pro residues" evidence="3">
    <location>
        <begin position="209"/>
        <end position="225"/>
    </location>
</feature>
<evidence type="ECO:0000313" key="5">
    <source>
        <dbReference type="EMBL" id="KIW94417.1"/>
    </source>
</evidence>
<keyword evidence="1" id="KW-0880">Kelch repeat</keyword>
<evidence type="ECO:0000256" key="4">
    <source>
        <dbReference type="SAM" id="Phobius"/>
    </source>
</evidence>
<proteinExistence type="predicted"/>
<evidence type="ECO:0000256" key="1">
    <source>
        <dbReference type="ARBA" id="ARBA00022441"/>
    </source>
</evidence>
<evidence type="ECO:0000313" key="6">
    <source>
        <dbReference type="Proteomes" id="UP000053789"/>
    </source>
</evidence>
<dbReference type="PANTHER" id="PTHR46093:SF18">
    <property type="entry name" value="FIBRONECTIN TYPE-III DOMAIN-CONTAINING PROTEIN"/>
    <property type="match status" value="1"/>
</dbReference>
<dbReference type="InterPro" id="IPR015915">
    <property type="entry name" value="Kelch-typ_b-propeller"/>
</dbReference>
<keyword evidence="4" id="KW-1133">Transmembrane helix</keyword>
<evidence type="ECO:0000256" key="2">
    <source>
        <dbReference type="ARBA" id="ARBA00022737"/>
    </source>
</evidence>
<keyword evidence="4" id="KW-0472">Membrane</keyword>
<dbReference type="HOGENOM" id="CLU_071323_0_0_1"/>
<dbReference type="OrthoDB" id="10251809at2759"/>
<dbReference type="RefSeq" id="XP_016621086.1">
    <property type="nucleotide sequence ID" value="XM_016762139.1"/>
</dbReference>
<feature type="transmembrane region" description="Helical" evidence="4">
    <location>
        <begin position="239"/>
        <end position="261"/>
    </location>
</feature>
<dbReference type="GeneID" id="27697321"/>
<dbReference type="InterPro" id="IPR011043">
    <property type="entry name" value="Gal_Oxase/kelch_b-propeller"/>
</dbReference>
<dbReference type="Gene3D" id="2.120.10.80">
    <property type="entry name" value="Kelch-type beta propeller"/>
    <property type="match status" value="1"/>
</dbReference>
<dbReference type="VEuPathDB" id="FungiDB:Z519_04393"/>
<dbReference type="SUPFAM" id="SSF50965">
    <property type="entry name" value="Galactose oxidase, central domain"/>
    <property type="match status" value="1"/>
</dbReference>
<protein>
    <recommendedName>
        <fullName evidence="7">Kelch repeat protein</fullName>
    </recommendedName>
</protein>
<dbReference type="Gene3D" id="1.20.5.510">
    <property type="entry name" value="Single helix bin"/>
    <property type="match status" value="1"/>
</dbReference>
<keyword evidence="4" id="KW-0812">Transmembrane</keyword>
<dbReference type="AlphaFoldDB" id="A0A0D2G729"/>
<dbReference type="EMBL" id="KN846985">
    <property type="protein sequence ID" value="KIW94417.1"/>
    <property type="molecule type" value="Genomic_DNA"/>
</dbReference>
<name>A0A0D2G729_CLAB1</name>
<feature type="region of interest" description="Disordered" evidence="3">
    <location>
        <begin position="206"/>
        <end position="237"/>
    </location>
</feature>
<gene>
    <name evidence="5" type="ORF">Z519_04393</name>
</gene>
<keyword evidence="2" id="KW-0677">Repeat</keyword>
<reference evidence="5" key="1">
    <citation type="submission" date="2015-01" db="EMBL/GenBank/DDBJ databases">
        <title>The Genome Sequence of Cladophialophora bantiana CBS 173.52.</title>
        <authorList>
            <consortium name="The Broad Institute Genomics Platform"/>
            <person name="Cuomo C."/>
            <person name="de Hoog S."/>
            <person name="Gorbushina A."/>
            <person name="Stielow B."/>
            <person name="Teixiera M."/>
            <person name="Abouelleil A."/>
            <person name="Chapman S.B."/>
            <person name="Priest M."/>
            <person name="Young S.K."/>
            <person name="Wortman J."/>
            <person name="Nusbaum C."/>
            <person name="Birren B."/>
        </authorList>
    </citation>
    <scope>NUCLEOTIDE SEQUENCE [LARGE SCALE GENOMIC DNA]</scope>
    <source>
        <strain evidence="5">CBS 173.52</strain>
    </source>
</reference>
<evidence type="ECO:0000256" key="3">
    <source>
        <dbReference type="SAM" id="MobiDB-lite"/>
    </source>
</evidence>
<keyword evidence="6" id="KW-1185">Reference proteome</keyword>
<dbReference type="Proteomes" id="UP000053789">
    <property type="component" value="Unassembled WGS sequence"/>
</dbReference>
<evidence type="ECO:0008006" key="7">
    <source>
        <dbReference type="Google" id="ProtNLM"/>
    </source>
</evidence>
<accession>A0A0D2G729</accession>
<organism evidence="5 6">
    <name type="scientific">Cladophialophora bantiana (strain ATCC 10958 / CBS 173.52 / CDC B-1940 / NIH 8579)</name>
    <name type="common">Xylohypha bantiana</name>
    <dbReference type="NCBI Taxonomy" id="1442370"/>
    <lineage>
        <taxon>Eukaryota</taxon>
        <taxon>Fungi</taxon>
        <taxon>Dikarya</taxon>
        <taxon>Ascomycota</taxon>
        <taxon>Pezizomycotina</taxon>
        <taxon>Eurotiomycetes</taxon>
        <taxon>Chaetothyriomycetidae</taxon>
        <taxon>Chaetothyriales</taxon>
        <taxon>Herpotrichiellaceae</taxon>
        <taxon>Cladophialophora</taxon>
    </lineage>
</organism>
<dbReference type="PANTHER" id="PTHR46093">
    <property type="entry name" value="ACYL-COA-BINDING DOMAIN-CONTAINING PROTEIN 5"/>
    <property type="match status" value="1"/>
</dbReference>
<sequence>MRDMAEIVLYDVSAKKWYIQRATGDIPPPRTEFFTVGKASSDGKTYEVYVYGGMTNATYDLNYPDELGYLNVYVLSLPAFRWFQTPATTSTPRCSHTCSIIGNRQMISIGGCPPSTLNQFGADYDEWASGIGVLDLSELQWKDHYDAGAALYERAQLVQKYYNQIYAKPAWSDPALATIFGKCPFRLQTQGRNKYQNCVKAAFAGPIHPTTPPTPGPTSPVPPPASSTSPHGGSSHTGAIAGGVVGGVVGLGLIAGLAYFLGTHRSRKTAVSGSLALHLQSQSLLTYTTALQQCRSHRRRWAKRRCLNQVRWRAKLIRWPNYAGYIGSLHQDKDNP</sequence>